<sequence>MVWTYSSITTPDSKLRQLTRSKFCTDDKAARPGEAVVSARACCGNVEKGLSRQDPGGTDL</sequence>
<dbReference type="EMBL" id="AWSD01000306">
    <property type="protein sequence ID" value="ERH16123.1"/>
    <property type="molecule type" value="Genomic_DNA"/>
</dbReference>
<organism evidence="1 2">
    <name type="scientific">Actinomyces johnsonii F0510</name>
    <dbReference type="NCBI Taxonomy" id="1227262"/>
    <lineage>
        <taxon>Bacteria</taxon>
        <taxon>Bacillati</taxon>
        <taxon>Actinomycetota</taxon>
        <taxon>Actinomycetes</taxon>
        <taxon>Actinomycetales</taxon>
        <taxon>Actinomycetaceae</taxon>
        <taxon>Actinomyces</taxon>
    </lineage>
</organism>
<dbReference type="AlphaFoldDB" id="U1R8U2"/>
<dbReference type="Proteomes" id="UP000016498">
    <property type="component" value="Unassembled WGS sequence"/>
</dbReference>
<reference evidence="1 2" key="1">
    <citation type="submission" date="2013-06" db="EMBL/GenBank/DDBJ databases">
        <authorList>
            <person name="Weinstock G."/>
            <person name="Sodergren E."/>
            <person name="Lobos E.A."/>
            <person name="Fulton L."/>
            <person name="Fulton R."/>
            <person name="Courtney L."/>
            <person name="Fronick C."/>
            <person name="O'Laughlin M."/>
            <person name="Godfrey J."/>
            <person name="Wilson R.M."/>
            <person name="Miner T."/>
            <person name="Farmer C."/>
            <person name="Delehaunty K."/>
            <person name="Cordes M."/>
            <person name="Minx P."/>
            <person name="Tomlinson C."/>
            <person name="Chen J."/>
            <person name="Wollam A."/>
            <person name="Pepin K.H."/>
            <person name="Bhonagiri V."/>
            <person name="Zhang X."/>
            <person name="Warren W."/>
            <person name="Mitreva M."/>
            <person name="Mardis E.R."/>
            <person name="Wilson R.K."/>
        </authorList>
    </citation>
    <scope>NUCLEOTIDE SEQUENCE [LARGE SCALE GENOMIC DNA]</scope>
    <source>
        <strain evidence="1 2">F0510</strain>
    </source>
</reference>
<protein>
    <submittedName>
        <fullName evidence="1">Uncharacterized protein</fullName>
    </submittedName>
</protein>
<proteinExistence type="predicted"/>
<name>U1R8U2_9ACTO</name>
<comment type="caution">
    <text evidence="1">The sequence shown here is derived from an EMBL/GenBank/DDBJ whole genome shotgun (WGS) entry which is preliminary data.</text>
</comment>
<accession>U1R8U2</accession>
<gene>
    <name evidence="1" type="ORF">HMPREF1549_02603</name>
</gene>
<dbReference type="HOGENOM" id="CLU_2930709_0_0_11"/>
<evidence type="ECO:0000313" key="2">
    <source>
        <dbReference type="Proteomes" id="UP000016498"/>
    </source>
</evidence>
<evidence type="ECO:0000313" key="1">
    <source>
        <dbReference type="EMBL" id="ERH16123.1"/>
    </source>
</evidence>